<accession>A0ABQ1XJ23</accession>
<sequence length="299" mass="31698">MATHTIPAAGGRVSGGGHPLAVHNTDLRQPATLAPRPYLHPVRSLAGTVTTQSVPADHRHHLGLSIAFPDVNGTNFWGGSTYTPASGPVLLDNHGVQRAHGWQSTPDAECGGVSWLSQSGGYLAAEQRRIEYLHHPEPASWSLSLFSVIVPAEGIPRLEVSSSAVKGRKGAGYGGIFWRFPEVTGRPVVLSEAGRGADAAHGSVSPWLSVSMVIDEAPVSVLLAQEPDQLLPWFIRAEDYLGAGPAVSWTQPAVVDHNNPLRLALHAVVHDGAVTTPAQALELLQQHPFASRSSPDRTS</sequence>
<feature type="region of interest" description="Disordered" evidence="1">
    <location>
        <begin position="1"/>
        <end position="23"/>
    </location>
</feature>
<protein>
    <recommendedName>
        <fullName evidence="4">Methane monooxygenase PmoA-like</fullName>
    </recommendedName>
</protein>
<dbReference type="EMBL" id="BMKU01000004">
    <property type="protein sequence ID" value="GGG94943.1"/>
    <property type="molecule type" value="Genomic_DNA"/>
</dbReference>
<name>A0ABQ1XJ23_9MICC</name>
<keyword evidence="3" id="KW-1185">Reference proteome</keyword>
<proteinExistence type="predicted"/>
<dbReference type="RefSeq" id="WP_188810219.1">
    <property type="nucleotide sequence ID" value="NZ_BAAAWV010000001.1"/>
</dbReference>
<dbReference type="Proteomes" id="UP000596938">
    <property type="component" value="Unassembled WGS sequence"/>
</dbReference>
<dbReference type="InterPro" id="IPR029475">
    <property type="entry name" value="DUF6807"/>
</dbReference>
<dbReference type="Pfam" id="PF14100">
    <property type="entry name" value="DUF6807"/>
    <property type="match status" value="1"/>
</dbReference>
<comment type="caution">
    <text evidence="2">The sequence shown here is derived from an EMBL/GenBank/DDBJ whole genome shotgun (WGS) entry which is preliminary data.</text>
</comment>
<evidence type="ECO:0000256" key="1">
    <source>
        <dbReference type="SAM" id="MobiDB-lite"/>
    </source>
</evidence>
<organism evidence="2 3">
    <name type="scientific">Pseudarthrobacter polychromogenes</name>
    <dbReference type="NCBI Taxonomy" id="1676"/>
    <lineage>
        <taxon>Bacteria</taxon>
        <taxon>Bacillati</taxon>
        <taxon>Actinomycetota</taxon>
        <taxon>Actinomycetes</taxon>
        <taxon>Micrococcales</taxon>
        <taxon>Micrococcaceae</taxon>
        <taxon>Pseudarthrobacter</taxon>
    </lineage>
</organism>
<evidence type="ECO:0008006" key="4">
    <source>
        <dbReference type="Google" id="ProtNLM"/>
    </source>
</evidence>
<gene>
    <name evidence="2" type="ORF">GCM10011577_17460</name>
</gene>
<evidence type="ECO:0000313" key="3">
    <source>
        <dbReference type="Proteomes" id="UP000596938"/>
    </source>
</evidence>
<reference evidence="3" key="1">
    <citation type="journal article" date="2019" name="Int. J. Syst. Evol. Microbiol.">
        <title>The Global Catalogue of Microorganisms (GCM) 10K type strain sequencing project: providing services to taxonomists for standard genome sequencing and annotation.</title>
        <authorList>
            <consortium name="The Broad Institute Genomics Platform"/>
            <consortium name="The Broad Institute Genome Sequencing Center for Infectious Disease"/>
            <person name="Wu L."/>
            <person name="Ma J."/>
        </authorList>
    </citation>
    <scope>NUCLEOTIDE SEQUENCE [LARGE SCALE GENOMIC DNA]</scope>
    <source>
        <strain evidence="3">CGMCC 1.1927</strain>
    </source>
</reference>
<evidence type="ECO:0000313" key="2">
    <source>
        <dbReference type="EMBL" id="GGG94943.1"/>
    </source>
</evidence>